<dbReference type="RefSeq" id="XP_046061423.1">
    <property type="nucleotide sequence ID" value="XM_046205484.1"/>
</dbReference>
<dbReference type="Proteomes" id="UP000769157">
    <property type="component" value="Unassembled WGS sequence"/>
</dbReference>
<name>A0A9P8P761_9ASCO</name>
<reference evidence="1" key="1">
    <citation type="journal article" date="2021" name="Open Biol.">
        <title>Shared evolutionary footprints suggest mitochondrial oxidative damage underlies multiple complex I losses in fungi.</title>
        <authorList>
            <person name="Schikora-Tamarit M.A."/>
            <person name="Marcet-Houben M."/>
            <person name="Nosek J."/>
            <person name="Gabaldon T."/>
        </authorList>
    </citation>
    <scope>NUCLEOTIDE SEQUENCE</scope>
    <source>
        <strain evidence="1">CBS6075</strain>
    </source>
</reference>
<dbReference type="AlphaFoldDB" id="A0A9P8P761"/>
<gene>
    <name evidence="1" type="ORF">OGAPHI_004408</name>
</gene>
<accession>A0A9P8P761</accession>
<protein>
    <submittedName>
        <fullName evidence="1">Uncharacterized protein</fullName>
    </submittedName>
</protein>
<keyword evidence="2" id="KW-1185">Reference proteome</keyword>
<dbReference type="GeneID" id="70236373"/>
<organism evidence="1 2">
    <name type="scientific">Ogataea philodendri</name>
    <dbReference type="NCBI Taxonomy" id="1378263"/>
    <lineage>
        <taxon>Eukaryota</taxon>
        <taxon>Fungi</taxon>
        <taxon>Dikarya</taxon>
        <taxon>Ascomycota</taxon>
        <taxon>Saccharomycotina</taxon>
        <taxon>Pichiomycetes</taxon>
        <taxon>Pichiales</taxon>
        <taxon>Pichiaceae</taxon>
        <taxon>Ogataea</taxon>
    </lineage>
</organism>
<comment type="caution">
    <text evidence="1">The sequence shown here is derived from an EMBL/GenBank/DDBJ whole genome shotgun (WGS) entry which is preliminary data.</text>
</comment>
<sequence>MNFGNESLAIIPNVCFFTCWKSGMISASASRMGAIERSVGDGAGGSTSFRFCKSKVSFEGSFFPVEGSGVSFVGTLSSDTVVFAGRGVYASVCVMMQLISCFSRELRFSSKGAPSARYDV</sequence>
<dbReference type="EMBL" id="JAEUBE010000295">
    <property type="protein sequence ID" value="KAH3666219.1"/>
    <property type="molecule type" value="Genomic_DNA"/>
</dbReference>
<evidence type="ECO:0000313" key="1">
    <source>
        <dbReference type="EMBL" id="KAH3666219.1"/>
    </source>
</evidence>
<reference evidence="1" key="2">
    <citation type="submission" date="2021-01" db="EMBL/GenBank/DDBJ databases">
        <authorList>
            <person name="Schikora-Tamarit M.A."/>
        </authorList>
    </citation>
    <scope>NUCLEOTIDE SEQUENCE</scope>
    <source>
        <strain evidence="1">CBS6075</strain>
    </source>
</reference>
<proteinExistence type="predicted"/>
<evidence type="ECO:0000313" key="2">
    <source>
        <dbReference type="Proteomes" id="UP000769157"/>
    </source>
</evidence>